<evidence type="ECO:0000256" key="4">
    <source>
        <dbReference type="ARBA" id="ARBA00023015"/>
    </source>
</evidence>
<evidence type="ECO:0000256" key="7">
    <source>
        <dbReference type="ARBA" id="ARBA00023170"/>
    </source>
</evidence>
<dbReference type="Gene3D" id="3.30.50.10">
    <property type="entry name" value="Erythroid Transcription Factor GATA-1, subunit A"/>
    <property type="match status" value="1"/>
</dbReference>
<dbReference type="GO" id="GO:0004879">
    <property type="term" value="F:nuclear receptor activity"/>
    <property type="evidence" value="ECO:0007669"/>
    <property type="project" value="TreeGrafter"/>
</dbReference>
<feature type="domain" description="NR LBD" evidence="10">
    <location>
        <begin position="183"/>
        <end position="390"/>
    </location>
</feature>
<dbReference type="GO" id="GO:0008270">
    <property type="term" value="F:zinc ion binding"/>
    <property type="evidence" value="ECO:0007669"/>
    <property type="project" value="UniProtKB-KW"/>
</dbReference>
<dbReference type="OrthoDB" id="5771769at2759"/>
<dbReference type="Proteomes" id="UP000276133">
    <property type="component" value="Unassembled WGS sequence"/>
</dbReference>
<evidence type="ECO:0000256" key="6">
    <source>
        <dbReference type="ARBA" id="ARBA00023163"/>
    </source>
</evidence>
<evidence type="ECO:0000256" key="1">
    <source>
        <dbReference type="ARBA" id="ARBA00022723"/>
    </source>
</evidence>
<accession>A0A3M7R0F3</accession>
<dbReference type="EMBL" id="REGN01004635">
    <property type="protein sequence ID" value="RNA16748.1"/>
    <property type="molecule type" value="Genomic_DNA"/>
</dbReference>
<keyword evidence="2" id="KW-0863">Zinc-finger</keyword>
<dbReference type="AlphaFoldDB" id="A0A3M7R0F3"/>
<keyword evidence="6" id="KW-0804">Transcription</keyword>
<dbReference type="GO" id="GO:0000978">
    <property type="term" value="F:RNA polymerase II cis-regulatory region sequence-specific DNA binding"/>
    <property type="evidence" value="ECO:0007669"/>
    <property type="project" value="TreeGrafter"/>
</dbReference>
<dbReference type="GO" id="GO:0030154">
    <property type="term" value="P:cell differentiation"/>
    <property type="evidence" value="ECO:0007669"/>
    <property type="project" value="TreeGrafter"/>
</dbReference>
<dbReference type="PROSITE" id="PS00031">
    <property type="entry name" value="NUCLEAR_REC_DBD_1"/>
    <property type="match status" value="1"/>
</dbReference>
<dbReference type="GO" id="GO:0000122">
    <property type="term" value="P:negative regulation of transcription by RNA polymerase II"/>
    <property type="evidence" value="ECO:0007669"/>
    <property type="project" value="TreeGrafter"/>
</dbReference>
<keyword evidence="3" id="KW-0862">Zinc</keyword>
<keyword evidence="1" id="KW-0479">Metal-binding</keyword>
<dbReference type="Gene3D" id="1.10.565.10">
    <property type="entry name" value="Retinoid X Receptor"/>
    <property type="match status" value="1"/>
</dbReference>
<dbReference type="PANTHER" id="PTHR24082">
    <property type="entry name" value="NUCLEAR HORMONE RECEPTOR"/>
    <property type="match status" value="1"/>
</dbReference>
<keyword evidence="4" id="KW-0805">Transcription regulation</keyword>
<evidence type="ECO:0000313" key="12">
    <source>
        <dbReference type="Proteomes" id="UP000276133"/>
    </source>
</evidence>
<evidence type="ECO:0000256" key="5">
    <source>
        <dbReference type="ARBA" id="ARBA00023125"/>
    </source>
</evidence>
<dbReference type="InterPro" id="IPR050234">
    <property type="entry name" value="Nuclear_hormone_rcpt_NR1"/>
</dbReference>
<evidence type="ECO:0000256" key="2">
    <source>
        <dbReference type="ARBA" id="ARBA00022771"/>
    </source>
</evidence>
<protein>
    <submittedName>
        <fullName evidence="11">Ecdysone-induced 78C</fullName>
    </submittedName>
</protein>
<reference evidence="11 12" key="1">
    <citation type="journal article" date="2018" name="Sci. Rep.">
        <title>Genomic signatures of local adaptation to the degree of environmental predictability in rotifers.</title>
        <authorList>
            <person name="Franch-Gras L."/>
            <person name="Hahn C."/>
            <person name="Garcia-Roger E.M."/>
            <person name="Carmona M.J."/>
            <person name="Serra M."/>
            <person name="Gomez A."/>
        </authorList>
    </citation>
    <scope>NUCLEOTIDE SEQUENCE [LARGE SCALE GENOMIC DNA]</scope>
    <source>
        <strain evidence="11">HYR1</strain>
    </source>
</reference>
<dbReference type="InterPro" id="IPR035500">
    <property type="entry name" value="NHR-like_dom_sf"/>
</dbReference>
<evidence type="ECO:0000259" key="10">
    <source>
        <dbReference type="PROSITE" id="PS51843"/>
    </source>
</evidence>
<dbReference type="GO" id="GO:0009755">
    <property type="term" value="P:hormone-mediated signaling pathway"/>
    <property type="evidence" value="ECO:0007669"/>
    <property type="project" value="TreeGrafter"/>
</dbReference>
<dbReference type="Pfam" id="PF00105">
    <property type="entry name" value="zf-C4"/>
    <property type="match status" value="1"/>
</dbReference>
<feature type="domain" description="Nuclear receptor" evidence="9">
    <location>
        <begin position="37"/>
        <end position="112"/>
    </location>
</feature>
<gene>
    <name evidence="11" type="ORF">BpHYR1_037995</name>
</gene>
<keyword evidence="5" id="KW-0238">DNA-binding</keyword>
<dbReference type="STRING" id="10195.A0A3M7R0F3"/>
<dbReference type="InterPro" id="IPR001628">
    <property type="entry name" value="Znf_hrmn_rcpt"/>
</dbReference>
<keyword evidence="7" id="KW-0675">Receptor</keyword>
<dbReference type="SMART" id="SM00399">
    <property type="entry name" value="ZnF_C4"/>
    <property type="match status" value="1"/>
</dbReference>
<keyword evidence="8" id="KW-0539">Nucleus</keyword>
<dbReference type="PROSITE" id="PS51030">
    <property type="entry name" value="NUCLEAR_REC_DBD_2"/>
    <property type="match status" value="1"/>
</dbReference>
<evidence type="ECO:0000256" key="3">
    <source>
        <dbReference type="ARBA" id="ARBA00022833"/>
    </source>
</evidence>
<dbReference type="GO" id="GO:0045944">
    <property type="term" value="P:positive regulation of transcription by RNA polymerase II"/>
    <property type="evidence" value="ECO:0007669"/>
    <property type="project" value="TreeGrafter"/>
</dbReference>
<organism evidence="11 12">
    <name type="scientific">Brachionus plicatilis</name>
    <name type="common">Marine rotifer</name>
    <name type="synonym">Brachionus muelleri</name>
    <dbReference type="NCBI Taxonomy" id="10195"/>
    <lineage>
        <taxon>Eukaryota</taxon>
        <taxon>Metazoa</taxon>
        <taxon>Spiralia</taxon>
        <taxon>Gnathifera</taxon>
        <taxon>Rotifera</taxon>
        <taxon>Eurotatoria</taxon>
        <taxon>Monogononta</taxon>
        <taxon>Pseudotrocha</taxon>
        <taxon>Ploima</taxon>
        <taxon>Brachionidae</taxon>
        <taxon>Brachionus</taxon>
    </lineage>
</organism>
<dbReference type="SUPFAM" id="SSF48508">
    <property type="entry name" value="Nuclear receptor ligand-binding domain"/>
    <property type="match status" value="1"/>
</dbReference>
<name>A0A3M7R0F3_BRAPC</name>
<proteinExistence type="predicted"/>
<dbReference type="SUPFAM" id="SSF57716">
    <property type="entry name" value="Glucocorticoid receptor-like (DNA-binding domain)"/>
    <property type="match status" value="1"/>
</dbReference>
<dbReference type="PROSITE" id="PS51843">
    <property type="entry name" value="NR_LBD"/>
    <property type="match status" value="1"/>
</dbReference>
<dbReference type="InterPro" id="IPR000536">
    <property type="entry name" value="Nucl_hrmn_rcpt_lig-bd"/>
</dbReference>
<sequence length="390" mass="45615">MFEQSLSETELLKVVSFEKYLSQKRNASEIFETKYDFGLCRICQDHATGIHYGVCTCESCKAFFKRSSSRFSSYRCRAARQCVIGPKQRKKCKFCRWMTCVQVGMSFSKIRMGRIPNTYKEKRLKNTAKNGADKFFFSLKNLARESKIDRSYRLEPEQIVANTHFAKDYLLNLGEHHLVILSQLRDKSYQLYRDLVQEFVPQEKRALNLVESGYSPNFNQSAEFIDKLKTQDLVLLKKHACSMLSAMNGLPGFEKISKEDCKTILSNAFFTTLGIRTIKLFVENDYFLMLDEDIQLNRDLFAVLMGQRVKDKVFEFFFALKSLDLTDQEYALLIPFTLTLNEENLEEPKILRELGEYYLRALFYELSLSNRDKKFVQKLAKEIIFCLLFS</sequence>
<dbReference type="PANTHER" id="PTHR24082:SF473">
    <property type="entry name" value="ECDYSONE-INDUCED PROTEIN 75B, ISOFORM B"/>
    <property type="match status" value="1"/>
</dbReference>
<comment type="caution">
    <text evidence="11">The sequence shown here is derived from an EMBL/GenBank/DDBJ whole genome shotgun (WGS) entry which is preliminary data.</text>
</comment>
<dbReference type="PRINTS" id="PR00047">
    <property type="entry name" value="STROIDFINGER"/>
</dbReference>
<keyword evidence="12" id="KW-1185">Reference proteome</keyword>
<dbReference type="InterPro" id="IPR013088">
    <property type="entry name" value="Znf_NHR/GATA"/>
</dbReference>
<evidence type="ECO:0000256" key="8">
    <source>
        <dbReference type="ARBA" id="ARBA00023242"/>
    </source>
</evidence>
<evidence type="ECO:0000259" key="9">
    <source>
        <dbReference type="PROSITE" id="PS51030"/>
    </source>
</evidence>
<evidence type="ECO:0000313" key="11">
    <source>
        <dbReference type="EMBL" id="RNA16748.1"/>
    </source>
</evidence>